<feature type="compositionally biased region" description="Basic and acidic residues" evidence="1">
    <location>
        <begin position="448"/>
        <end position="465"/>
    </location>
</feature>
<dbReference type="Proteomes" id="UP000054558">
    <property type="component" value="Unassembled WGS sequence"/>
</dbReference>
<evidence type="ECO:0000313" key="2">
    <source>
        <dbReference type="EMBL" id="GAQ85024.1"/>
    </source>
</evidence>
<feature type="region of interest" description="Disordered" evidence="1">
    <location>
        <begin position="1"/>
        <end position="333"/>
    </location>
</feature>
<feature type="compositionally biased region" description="Basic and acidic residues" evidence="1">
    <location>
        <begin position="24"/>
        <end position="40"/>
    </location>
</feature>
<protein>
    <submittedName>
        <fullName evidence="2">Uncharacterized protein</fullName>
    </submittedName>
</protein>
<evidence type="ECO:0000256" key="1">
    <source>
        <dbReference type="SAM" id="MobiDB-lite"/>
    </source>
</evidence>
<organism evidence="2 3">
    <name type="scientific">Klebsormidium nitens</name>
    <name type="common">Green alga</name>
    <name type="synonym">Ulothrix nitens</name>
    <dbReference type="NCBI Taxonomy" id="105231"/>
    <lineage>
        <taxon>Eukaryota</taxon>
        <taxon>Viridiplantae</taxon>
        <taxon>Streptophyta</taxon>
        <taxon>Klebsormidiophyceae</taxon>
        <taxon>Klebsormidiales</taxon>
        <taxon>Klebsormidiaceae</taxon>
        <taxon>Klebsormidium</taxon>
    </lineage>
</organism>
<feature type="compositionally biased region" description="Basic and acidic residues" evidence="1">
    <location>
        <begin position="589"/>
        <end position="603"/>
    </location>
</feature>
<feature type="region of interest" description="Disordered" evidence="1">
    <location>
        <begin position="745"/>
        <end position="783"/>
    </location>
</feature>
<reference evidence="2 3" key="1">
    <citation type="journal article" date="2014" name="Nat. Commun.">
        <title>Klebsormidium flaccidum genome reveals primary factors for plant terrestrial adaptation.</title>
        <authorList>
            <person name="Hori K."/>
            <person name="Maruyama F."/>
            <person name="Fujisawa T."/>
            <person name="Togashi T."/>
            <person name="Yamamoto N."/>
            <person name="Seo M."/>
            <person name="Sato S."/>
            <person name="Yamada T."/>
            <person name="Mori H."/>
            <person name="Tajima N."/>
            <person name="Moriyama T."/>
            <person name="Ikeuchi M."/>
            <person name="Watanabe M."/>
            <person name="Wada H."/>
            <person name="Kobayashi K."/>
            <person name="Saito M."/>
            <person name="Masuda T."/>
            <person name="Sasaki-Sekimoto Y."/>
            <person name="Mashiguchi K."/>
            <person name="Awai K."/>
            <person name="Shimojima M."/>
            <person name="Masuda S."/>
            <person name="Iwai M."/>
            <person name="Nobusawa T."/>
            <person name="Narise T."/>
            <person name="Kondo S."/>
            <person name="Saito H."/>
            <person name="Sato R."/>
            <person name="Murakawa M."/>
            <person name="Ihara Y."/>
            <person name="Oshima-Yamada Y."/>
            <person name="Ohtaka K."/>
            <person name="Satoh M."/>
            <person name="Sonobe K."/>
            <person name="Ishii M."/>
            <person name="Ohtani R."/>
            <person name="Kanamori-Sato M."/>
            <person name="Honoki R."/>
            <person name="Miyazaki D."/>
            <person name="Mochizuki H."/>
            <person name="Umetsu J."/>
            <person name="Higashi K."/>
            <person name="Shibata D."/>
            <person name="Kamiya Y."/>
            <person name="Sato N."/>
            <person name="Nakamura Y."/>
            <person name="Tabata S."/>
            <person name="Ida S."/>
            <person name="Kurokawa K."/>
            <person name="Ohta H."/>
        </authorList>
    </citation>
    <scope>NUCLEOTIDE SEQUENCE [LARGE SCALE GENOMIC DNA]</scope>
    <source>
        <strain evidence="2 3">NIES-2285</strain>
    </source>
</reference>
<evidence type="ECO:0000313" key="3">
    <source>
        <dbReference type="Proteomes" id="UP000054558"/>
    </source>
</evidence>
<feature type="compositionally biased region" description="Basic and acidic residues" evidence="1">
    <location>
        <begin position="423"/>
        <end position="436"/>
    </location>
</feature>
<name>A0A1Y1I284_KLENI</name>
<dbReference type="OMA" id="ACTCEAS"/>
<feature type="region of interest" description="Disordered" evidence="1">
    <location>
        <begin position="393"/>
        <end position="621"/>
    </location>
</feature>
<feature type="compositionally biased region" description="Low complexity" evidence="1">
    <location>
        <begin position="604"/>
        <end position="621"/>
    </location>
</feature>
<sequence length="1080" mass="112555">MGGGSKNALMDGVGHQGGPASGADEGKGAPEGQEGRRDSGSSELEEGEIPTESDGGFEGADGLENASGEQSLNDVGAEPDEGDASTVLETDIEAKSPSNEQETGAGDGDEEDADGGGAERDVRCAAVSGGDAVADVNSQGGDVQDERGQAPEAAAAGSDVTQADVLSRLSLTPAVEQSPPSPPGSMPSGTVPPQMSLKSGDSEESAGDRDPWSGDSADPFAHRDFNSDAGAPFLPGMSNSTPPRKSRRSSMGAGKENASPAQDGSDGRKTGSDGGPVTPGGFHAGTSPNKSSPLVQKTTPRPPGSDSAKRGSRRQSLTHPPSGTASDPEVKPGAGFWRQLLALNQQRAEWNGEWEQMMRKASSFFARVPEPEFWAGKEAGGSPAMCAGGEETECAQELGSDGGERPREAPAKLTGGTGGEVLGEARARAMTDKEGVRMATSATDDAPTETRESQTEDAALVKDKTGGMPGRTKQTLTRGGQEAGGEMAAGTGKDAPGRKAGSKGAPGEQPAVGGPGSAMPGEVVAVKPKTKQAGNGAPGKQPVKRTTGIKLTNRALVKIPALKASAGGAKDSARKKTQGGGAGKSGPLKRGEMPRGRLGKEATGEAALAGTGEATKAAGKKAMGTIKSGEIGGEKARAAGETVSNRLAIPVGVGQTENEPGNPGERTLGDEAARANGNRALVLEPRAPGKAGAKSLGDHAARGSNDRAVDALPVALGNEAQRPGLDAARAIGDRALMALPPVRIAPTPGSASTDRDLLEAAPGSGQPGSGATGSSGLLSPMTPPTWEQSKLWARSEGAHGYFYAAGVSFADPFQASLSVFCLIQYRGGRANLHYGCAGAPAEEGNELTGSVVSMDKEKTEQLGREFHEGLRVPLDPWSREFLGPRLYTVKECGDTFNTVCNDICMLLAESEPTAKKRLLRLVAEAAKESFMPNDWRRDFSDTAKSCFDRNSKGQYVRCPDTLFHGSRNVRHLHAHHRYLELLLKAEPFYLSEYFTWGETWARNLLEGRRLPSFMYRLYFKLKPADVKPEVQSSLSRRQSPTLHAAVVRLEDTANHGVFSDYVDFLRMQKFEDSDMEPTWA</sequence>
<keyword evidence="3" id="KW-1185">Reference proteome</keyword>
<dbReference type="AlphaFoldDB" id="A0A1Y1I284"/>
<gene>
    <name evidence="2" type="ORF">KFL_002170180</name>
</gene>
<feature type="compositionally biased region" description="Polar residues" evidence="1">
    <location>
        <begin position="314"/>
        <end position="325"/>
    </location>
</feature>
<accession>A0A1Y1I284</accession>
<feature type="compositionally biased region" description="Polar residues" evidence="1">
    <location>
        <begin position="286"/>
        <end position="299"/>
    </location>
</feature>
<dbReference type="EMBL" id="DF237166">
    <property type="protein sequence ID" value="GAQ85024.1"/>
    <property type="molecule type" value="Genomic_DNA"/>
</dbReference>
<proteinExistence type="predicted"/>
<feature type="compositionally biased region" description="Low complexity" evidence="1">
    <location>
        <begin position="125"/>
        <end position="136"/>
    </location>
</feature>